<evidence type="ECO:0000256" key="8">
    <source>
        <dbReference type="RuleBase" id="RU367155"/>
    </source>
</evidence>
<keyword evidence="5 8" id="KW-0804">Transcription</keyword>
<evidence type="ECO:0000313" key="11">
    <source>
        <dbReference type="Proteomes" id="UP001222027"/>
    </source>
</evidence>
<dbReference type="InterPro" id="IPR018362">
    <property type="entry name" value="CCAAT-binding_factor_CS"/>
</dbReference>
<feature type="non-terminal residue" evidence="10">
    <location>
        <position position="1"/>
    </location>
</feature>
<comment type="similarity">
    <text evidence="8">Belongs to the NFYA/HAP2 subunit family.</text>
</comment>
<feature type="region of interest" description="Disordered" evidence="9">
    <location>
        <begin position="357"/>
        <end position="381"/>
    </location>
</feature>
<name>A0AAV8R4U5_ENSVE</name>
<evidence type="ECO:0000256" key="4">
    <source>
        <dbReference type="ARBA" id="ARBA00023159"/>
    </source>
</evidence>
<evidence type="ECO:0000256" key="3">
    <source>
        <dbReference type="ARBA" id="ARBA00023125"/>
    </source>
</evidence>
<feature type="compositionally biased region" description="Low complexity" evidence="9">
    <location>
        <begin position="292"/>
        <end position="301"/>
    </location>
</feature>
<evidence type="ECO:0000256" key="5">
    <source>
        <dbReference type="ARBA" id="ARBA00023163"/>
    </source>
</evidence>
<keyword evidence="4" id="KW-0010">Activator</keyword>
<dbReference type="GO" id="GO:0016602">
    <property type="term" value="C:CCAAT-binding factor complex"/>
    <property type="evidence" value="ECO:0007669"/>
    <property type="project" value="InterPro"/>
</dbReference>
<proteinExistence type="inferred from homology"/>
<evidence type="ECO:0000256" key="9">
    <source>
        <dbReference type="SAM" id="MobiDB-lite"/>
    </source>
</evidence>
<dbReference type="PRINTS" id="PR00616">
    <property type="entry name" value="CCAATSUBUNTB"/>
</dbReference>
<dbReference type="SMART" id="SM00521">
    <property type="entry name" value="CBF"/>
    <property type="match status" value="1"/>
</dbReference>
<dbReference type="GO" id="GO:0003700">
    <property type="term" value="F:DNA-binding transcription factor activity"/>
    <property type="evidence" value="ECO:0007669"/>
    <property type="project" value="UniProtKB-UniRule"/>
</dbReference>
<evidence type="ECO:0000313" key="10">
    <source>
        <dbReference type="EMBL" id="KAJ8492141.1"/>
    </source>
</evidence>
<evidence type="ECO:0000256" key="2">
    <source>
        <dbReference type="ARBA" id="ARBA00023015"/>
    </source>
</evidence>
<evidence type="ECO:0000256" key="1">
    <source>
        <dbReference type="ARBA" id="ARBA00004123"/>
    </source>
</evidence>
<keyword evidence="3 8" id="KW-0238">DNA-binding</keyword>
<dbReference type="Proteomes" id="UP001222027">
    <property type="component" value="Unassembled WGS sequence"/>
</dbReference>
<dbReference type="Pfam" id="PF02045">
    <property type="entry name" value="CBFB_NFYA"/>
    <property type="match status" value="1"/>
</dbReference>
<organism evidence="10 11">
    <name type="scientific">Ensete ventricosum</name>
    <name type="common">Abyssinian banana</name>
    <name type="synonym">Musa ensete</name>
    <dbReference type="NCBI Taxonomy" id="4639"/>
    <lineage>
        <taxon>Eukaryota</taxon>
        <taxon>Viridiplantae</taxon>
        <taxon>Streptophyta</taxon>
        <taxon>Embryophyta</taxon>
        <taxon>Tracheophyta</taxon>
        <taxon>Spermatophyta</taxon>
        <taxon>Magnoliopsida</taxon>
        <taxon>Liliopsida</taxon>
        <taxon>Zingiberales</taxon>
        <taxon>Musaceae</taxon>
        <taxon>Ensete</taxon>
    </lineage>
</organism>
<reference evidence="10 11" key="1">
    <citation type="submission" date="2022-12" db="EMBL/GenBank/DDBJ databases">
        <title>Chromosome-scale assembly of the Ensete ventricosum genome.</title>
        <authorList>
            <person name="Dussert Y."/>
            <person name="Stocks J."/>
            <person name="Wendawek A."/>
            <person name="Woldeyes F."/>
            <person name="Nichols R.A."/>
            <person name="Borrell J.S."/>
        </authorList>
    </citation>
    <scope>NUCLEOTIDE SEQUENCE [LARGE SCALE GENOMIC DNA]</scope>
    <source>
        <strain evidence="11">cv. Maze</strain>
        <tissue evidence="10">Seeds</tissue>
    </source>
</reference>
<feature type="compositionally biased region" description="Polar residues" evidence="9">
    <location>
        <begin position="357"/>
        <end position="375"/>
    </location>
</feature>
<feature type="region of interest" description="Disordered" evidence="9">
    <location>
        <begin position="113"/>
        <end position="152"/>
    </location>
</feature>
<dbReference type="Gene3D" id="6.10.250.2430">
    <property type="match status" value="1"/>
</dbReference>
<dbReference type="GO" id="GO:0003677">
    <property type="term" value="F:DNA binding"/>
    <property type="evidence" value="ECO:0007669"/>
    <property type="project" value="UniProtKB-KW"/>
</dbReference>
<evidence type="ECO:0000256" key="7">
    <source>
        <dbReference type="ARBA" id="ARBA00025911"/>
    </source>
</evidence>
<protein>
    <recommendedName>
        <fullName evidence="8">Nuclear transcription factor Y subunit</fullName>
    </recommendedName>
</protein>
<dbReference type="EMBL" id="JAQQAF010000004">
    <property type="protein sequence ID" value="KAJ8492141.1"/>
    <property type="molecule type" value="Genomic_DNA"/>
</dbReference>
<comment type="subunit">
    <text evidence="7">Heterotrimeric transcription factor composed of three components, NF-YA, NF-YB and NF-YC. NF-YB and NF-YC must interact and dimerize for NF-YA association and DNA binding.</text>
</comment>
<comment type="function">
    <text evidence="8">Component of the sequence-specific heterotrimeric transcription factor (NF-Y) which specifically recognizes a 5'-CCAAT-3' box motif found in the promoters of its target genes.</text>
</comment>
<keyword evidence="11" id="KW-1185">Reference proteome</keyword>
<keyword evidence="6 8" id="KW-0539">Nucleus</keyword>
<feature type="compositionally biased region" description="Low complexity" evidence="9">
    <location>
        <begin position="117"/>
        <end position="133"/>
    </location>
</feature>
<feature type="region of interest" description="Disordered" evidence="9">
    <location>
        <begin position="290"/>
        <end position="315"/>
    </location>
</feature>
<dbReference type="AlphaFoldDB" id="A0AAV8R4U5"/>
<sequence length="381" mass="42005">VNCCLSDDFFVNLEVLFLILSGSCFWLWDVWGKRTSLVLGYADARSSEMQDIGMRGSQNRLYSKATCVNNPTWWNSNSATIPESSYSDNLNMNMDILGKDGNKVMLLNHSISEHDSSTQSTGQSQQEISGTSEDNVHKQHISARSGIDSTHRKSVEGHLKPVICLRASDAALAPPKWDYTQSFAPVPYPYVDPYYGGIFAVCGPRAVIQPQMAGIASSPARVPLPLQPAAEEPIYVNAKQYNAILRRRQLRAKLEAQNKLVKNRKPYLHESRHLHAMKRARGSGGRFLNTKQLQQQQQQTQPSAMSGRQQLAGSSDLRPIGSAATLIDSDTGTVSTNRSMLARRDRLGFPLANLHSSIGTSNQGGNSMMGSNSELQVPPMR</sequence>
<evidence type="ECO:0000256" key="6">
    <source>
        <dbReference type="ARBA" id="ARBA00023242"/>
    </source>
</evidence>
<gene>
    <name evidence="10" type="ORF">OPV22_013862</name>
</gene>
<dbReference type="PROSITE" id="PS51152">
    <property type="entry name" value="NFYA_HAP2_2"/>
    <property type="match status" value="1"/>
</dbReference>
<keyword evidence="2 8" id="KW-0805">Transcription regulation</keyword>
<comment type="caution">
    <text evidence="10">The sequence shown here is derived from an EMBL/GenBank/DDBJ whole genome shotgun (WGS) entry which is preliminary data.</text>
</comment>
<dbReference type="InterPro" id="IPR001289">
    <property type="entry name" value="NFYA"/>
</dbReference>
<dbReference type="PROSITE" id="PS00686">
    <property type="entry name" value="NFYA_HAP2_1"/>
    <property type="match status" value="1"/>
</dbReference>
<feature type="compositionally biased region" description="Polar residues" evidence="9">
    <location>
        <begin position="302"/>
        <end position="313"/>
    </location>
</feature>
<comment type="subcellular location">
    <subcellularLocation>
        <location evidence="1 8">Nucleus</location>
    </subcellularLocation>
</comment>
<accession>A0AAV8R4U5</accession>
<dbReference type="PANTHER" id="PTHR12632">
    <property type="entry name" value="TRANSCRIPTION FACTOR NF-Y ALPHA-RELATED"/>
    <property type="match status" value="1"/>
</dbReference>